<evidence type="ECO:0000313" key="2">
    <source>
        <dbReference type="EMBL" id="OEU06746.1"/>
    </source>
</evidence>
<dbReference type="AlphaFoldDB" id="A0A1E7ELM3"/>
<dbReference type="Gene3D" id="1.25.10.10">
    <property type="entry name" value="Leucine-rich Repeat Variant"/>
    <property type="match status" value="1"/>
</dbReference>
<dbReference type="InParanoid" id="A0A1E7ELM3"/>
<dbReference type="SUPFAM" id="SSF48371">
    <property type="entry name" value="ARM repeat"/>
    <property type="match status" value="1"/>
</dbReference>
<organism evidence="2 3">
    <name type="scientific">Fragilariopsis cylindrus CCMP1102</name>
    <dbReference type="NCBI Taxonomy" id="635003"/>
    <lineage>
        <taxon>Eukaryota</taxon>
        <taxon>Sar</taxon>
        <taxon>Stramenopiles</taxon>
        <taxon>Ochrophyta</taxon>
        <taxon>Bacillariophyta</taxon>
        <taxon>Bacillariophyceae</taxon>
        <taxon>Bacillariophycidae</taxon>
        <taxon>Bacillariales</taxon>
        <taxon>Bacillariaceae</taxon>
        <taxon>Fragilariopsis</taxon>
    </lineage>
</organism>
<reference evidence="2 3" key="1">
    <citation type="submission" date="2016-09" db="EMBL/GenBank/DDBJ databases">
        <title>Extensive genetic diversity and differential bi-allelic expression allows diatom success in the polar Southern Ocean.</title>
        <authorList>
            <consortium name="DOE Joint Genome Institute"/>
            <person name="Mock T."/>
            <person name="Otillar R.P."/>
            <person name="Strauss J."/>
            <person name="Dupont C."/>
            <person name="Frickenhaus S."/>
            <person name="Maumus F."/>
            <person name="Mcmullan M."/>
            <person name="Sanges R."/>
            <person name="Schmutz J."/>
            <person name="Toseland A."/>
            <person name="Valas R."/>
            <person name="Veluchamy A."/>
            <person name="Ward B.J."/>
            <person name="Allen A."/>
            <person name="Barry K."/>
            <person name="Falciatore A."/>
            <person name="Ferrante M."/>
            <person name="Fortunato A.E."/>
            <person name="Gloeckner G."/>
            <person name="Gruber A."/>
            <person name="Hipkin R."/>
            <person name="Janech M."/>
            <person name="Kroth P."/>
            <person name="Leese F."/>
            <person name="Lindquist E."/>
            <person name="Lyon B.R."/>
            <person name="Martin J."/>
            <person name="Mayer C."/>
            <person name="Parker M."/>
            <person name="Quesneville H."/>
            <person name="Raymond J."/>
            <person name="Uhlig C."/>
            <person name="Valentin K.U."/>
            <person name="Worden A.Z."/>
            <person name="Armbrust E.V."/>
            <person name="Bowler C."/>
            <person name="Green B."/>
            <person name="Moulton V."/>
            <person name="Van Oosterhout C."/>
            <person name="Grigoriev I."/>
        </authorList>
    </citation>
    <scope>NUCLEOTIDE SEQUENCE [LARGE SCALE GENOMIC DNA]</scope>
    <source>
        <strain evidence="2 3">CCMP1102</strain>
    </source>
</reference>
<accession>A0A1E7ELM3</accession>
<evidence type="ECO:0008006" key="4">
    <source>
        <dbReference type="Google" id="ProtNLM"/>
    </source>
</evidence>
<feature type="region of interest" description="Disordered" evidence="1">
    <location>
        <begin position="1"/>
        <end position="69"/>
    </location>
</feature>
<sequence>MDDTTRKSSNKKTARDVVVDVDEGENDTKRHRTDDANTAASISHKDSHNNHVVPEPVTSASASATGNESGDVVAVTATVTTTTTTTTNDDLPSTTSELMEVLCGIISDRYTREEALYTLERLLKWTCTKNGNILRLFHACNGVLIVLNFIKKTMNDGNCVGQVRMECIGKAAQAIRGVIYRGENNVNKDIAKKISKSLIECDGINTLINASEEYNGGEDVHELNALYFVWMVLKNITAFKIDVMTGDGINKDQTIALFDTGIDVISQLKSVHGDVASEILELVFGALNNCIKFSRSYVTTKYFQDKDILSKCLEVFKTDDDSDTWTCRSEKAMEATILFFYNCCFRKLLVRSSDYEILLPLLVMVLKVLPTHDEIRNKAVYVICDACSFVNDRKIIERSGAMEVLGALLASENINEAEKNKVRFLTRLITAPRRN</sequence>
<evidence type="ECO:0000256" key="1">
    <source>
        <dbReference type="SAM" id="MobiDB-lite"/>
    </source>
</evidence>
<dbReference type="OrthoDB" id="53260at2759"/>
<evidence type="ECO:0000313" key="3">
    <source>
        <dbReference type="Proteomes" id="UP000095751"/>
    </source>
</evidence>
<protein>
    <recommendedName>
        <fullName evidence="4">ARM repeat-containing protein</fullName>
    </recommendedName>
</protein>
<dbReference type="InterPro" id="IPR011989">
    <property type="entry name" value="ARM-like"/>
</dbReference>
<dbReference type="Proteomes" id="UP000095751">
    <property type="component" value="Unassembled WGS sequence"/>
</dbReference>
<dbReference type="InterPro" id="IPR016024">
    <property type="entry name" value="ARM-type_fold"/>
</dbReference>
<proteinExistence type="predicted"/>
<dbReference type="EMBL" id="KV784400">
    <property type="protein sequence ID" value="OEU06746.1"/>
    <property type="molecule type" value="Genomic_DNA"/>
</dbReference>
<feature type="compositionally biased region" description="Polar residues" evidence="1">
    <location>
        <begin position="58"/>
        <end position="68"/>
    </location>
</feature>
<feature type="compositionally biased region" description="Basic and acidic residues" evidence="1">
    <location>
        <begin position="26"/>
        <end position="35"/>
    </location>
</feature>
<name>A0A1E7ELM3_9STRA</name>
<gene>
    <name evidence="2" type="ORF">FRACYDRAFT_253515</name>
</gene>
<keyword evidence="3" id="KW-1185">Reference proteome</keyword>
<dbReference type="KEGG" id="fcy:FRACYDRAFT_253515"/>